<sequence>MSKILESKTKAFQKSIAEAPLLPGCYMYKDKSGEIIYIGKAKKIRNRVKSYFTNYEKLDARIRSMIDEIHTVEFLTVDTEVDALILESNLIKKYSPKYNIMLRDDKSYIYVKFEKIRKANQPIPTRYSVYQDFPRVTVIRNKKDDGAEYFGPYPDSMPAKRILKRLRKIFPYRTSRHLVYQESSDPLKIFTEDKKPCFYYHIGLCNGACAGLESKEHYQKNYKNIRKFFLGEKKQLLNQLDSKLKKASADKKYEEAAKLRDRIRDINYVTANINISHDTDDVVLNELKKKRRDDAVNNLIGFLKFPQDKLENHKNFRIECYDISNIQGTNAVGSMVVMIDGEIKPALYRRFKIKMKNEPNDFAMLQEVLTRRFRQFLNSQDADDLDIPTDLWKRSKNWKADESFSQKPDLIIIDGGKGQLASTYKILYSFNLHNEIPIVGLAKREEEIFKLSDQFKDEFFNQINDSDQFKRILLPRRSESLFMVQRLRDEAHRFAITYHRNLRSKKLLEKK</sequence>
<dbReference type="InterPro" id="IPR001162">
    <property type="entry name" value="UvrC_RNase_H_dom"/>
</dbReference>
<dbReference type="GO" id="GO:0006289">
    <property type="term" value="P:nucleotide-excision repair"/>
    <property type="evidence" value="ECO:0007669"/>
    <property type="project" value="InterPro"/>
</dbReference>
<organism evidence="9 10">
    <name type="scientific">Candidatus Dojkabacteria bacterium</name>
    <dbReference type="NCBI Taxonomy" id="2099670"/>
    <lineage>
        <taxon>Bacteria</taxon>
        <taxon>Candidatus Dojkabacteria</taxon>
    </lineage>
</organism>
<dbReference type="PROSITE" id="PS50165">
    <property type="entry name" value="UVRC"/>
    <property type="match status" value="1"/>
</dbReference>
<dbReference type="Pfam" id="PF08459">
    <property type="entry name" value="UvrC_RNaseH_dom"/>
    <property type="match status" value="1"/>
</dbReference>
<dbReference type="Gene3D" id="3.30.420.340">
    <property type="entry name" value="UvrC, RNAse H endonuclease domain"/>
    <property type="match status" value="1"/>
</dbReference>
<evidence type="ECO:0000256" key="5">
    <source>
        <dbReference type="ARBA" id="ARBA00023204"/>
    </source>
</evidence>
<dbReference type="SUPFAM" id="SSF46600">
    <property type="entry name" value="C-terminal UvrC-binding domain of UvrB"/>
    <property type="match status" value="1"/>
</dbReference>
<dbReference type="AlphaFoldDB" id="A0A955L1X9"/>
<gene>
    <name evidence="9" type="ORF">KC678_03890</name>
</gene>
<dbReference type="PANTHER" id="PTHR30562">
    <property type="entry name" value="UVRC/OXIDOREDUCTASE"/>
    <property type="match status" value="1"/>
</dbReference>
<evidence type="ECO:0000256" key="3">
    <source>
        <dbReference type="ARBA" id="ARBA00022769"/>
    </source>
</evidence>
<dbReference type="CDD" id="cd10434">
    <property type="entry name" value="GIY-YIG_UvrC_Cho"/>
    <property type="match status" value="1"/>
</dbReference>
<dbReference type="InterPro" id="IPR050066">
    <property type="entry name" value="UvrABC_protein_C"/>
</dbReference>
<reference evidence="9" key="2">
    <citation type="journal article" date="2021" name="Microbiome">
        <title>Successional dynamics and alternative stable states in a saline activated sludge microbial community over 9 years.</title>
        <authorList>
            <person name="Wang Y."/>
            <person name="Ye J."/>
            <person name="Ju F."/>
            <person name="Liu L."/>
            <person name="Boyd J.A."/>
            <person name="Deng Y."/>
            <person name="Parks D.H."/>
            <person name="Jiang X."/>
            <person name="Yin X."/>
            <person name="Woodcroft B.J."/>
            <person name="Tyson G.W."/>
            <person name="Hugenholtz P."/>
            <person name="Polz M.F."/>
            <person name="Zhang T."/>
        </authorList>
    </citation>
    <scope>NUCLEOTIDE SEQUENCE</scope>
    <source>
        <strain evidence="9">HKST-UBA13</strain>
    </source>
</reference>
<evidence type="ECO:0000256" key="4">
    <source>
        <dbReference type="ARBA" id="ARBA00022881"/>
    </source>
</evidence>
<dbReference type="InterPro" id="IPR001943">
    <property type="entry name" value="UVR_dom"/>
</dbReference>
<dbReference type="InterPro" id="IPR036876">
    <property type="entry name" value="UVR_dom_sf"/>
</dbReference>
<dbReference type="Pfam" id="PF02151">
    <property type="entry name" value="UVR"/>
    <property type="match status" value="1"/>
</dbReference>
<keyword evidence="5" id="KW-0234">DNA repair</keyword>
<dbReference type="InterPro" id="IPR047296">
    <property type="entry name" value="GIY-YIG_UvrC_Cho"/>
</dbReference>
<dbReference type="SUPFAM" id="SSF82771">
    <property type="entry name" value="GIY-YIG endonuclease"/>
    <property type="match status" value="1"/>
</dbReference>
<dbReference type="SMART" id="SM00465">
    <property type="entry name" value="GIYc"/>
    <property type="match status" value="1"/>
</dbReference>
<name>A0A955L1X9_9BACT</name>
<keyword evidence="3" id="KW-0228">DNA excision</keyword>
<protein>
    <submittedName>
        <fullName evidence="9">Excinuclease ABC subunit UvrC</fullName>
    </submittedName>
</protein>
<dbReference type="Pfam" id="PF01541">
    <property type="entry name" value="GIY-YIG"/>
    <property type="match status" value="1"/>
</dbReference>
<reference evidence="9" key="1">
    <citation type="submission" date="2020-04" db="EMBL/GenBank/DDBJ databases">
        <authorList>
            <person name="Zhang T."/>
        </authorList>
    </citation>
    <scope>NUCLEOTIDE SEQUENCE</scope>
    <source>
        <strain evidence="9">HKST-UBA13</strain>
    </source>
</reference>
<dbReference type="Gene3D" id="3.40.1440.10">
    <property type="entry name" value="GIY-YIG endonuclease"/>
    <property type="match status" value="1"/>
</dbReference>
<dbReference type="InterPro" id="IPR038476">
    <property type="entry name" value="UvrC_RNase_H_dom_sf"/>
</dbReference>
<feature type="domain" description="UVR" evidence="6">
    <location>
        <begin position="234"/>
        <end position="269"/>
    </location>
</feature>
<comment type="caution">
    <text evidence="9">The sequence shown here is derived from an EMBL/GenBank/DDBJ whole genome shotgun (WGS) entry which is preliminary data.</text>
</comment>
<evidence type="ECO:0000256" key="1">
    <source>
        <dbReference type="ARBA" id="ARBA00022490"/>
    </source>
</evidence>
<dbReference type="Gene3D" id="4.10.860.10">
    <property type="entry name" value="UVR domain"/>
    <property type="match status" value="1"/>
</dbReference>
<proteinExistence type="predicted"/>
<feature type="domain" description="GIY-YIG" evidence="7">
    <location>
        <begin position="21"/>
        <end position="100"/>
    </location>
</feature>
<dbReference type="GO" id="GO:0009381">
    <property type="term" value="F:excinuclease ABC activity"/>
    <property type="evidence" value="ECO:0007669"/>
    <property type="project" value="InterPro"/>
</dbReference>
<feature type="domain" description="UvrC family homology region profile" evidence="8">
    <location>
        <begin position="292"/>
        <end position="427"/>
    </location>
</feature>
<evidence type="ECO:0000256" key="2">
    <source>
        <dbReference type="ARBA" id="ARBA00022763"/>
    </source>
</evidence>
<dbReference type="InterPro" id="IPR000305">
    <property type="entry name" value="GIY-YIG_endonuc"/>
</dbReference>
<dbReference type="PROSITE" id="PS50164">
    <property type="entry name" value="GIY_YIG"/>
    <property type="match status" value="1"/>
</dbReference>
<dbReference type="PROSITE" id="PS50151">
    <property type="entry name" value="UVR"/>
    <property type="match status" value="1"/>
</dbReference>
<dbReference type="PANTHER" id="PTHR30562:SF1">
    <property type="entry name" value="UVRABC SYSTEM PROTEIN C"/>
    <property type="match status" value="1"/>
</dbReference>
<keyword evidence="2" id="KW-0227">DNA damage</keyword>
<evidence type="ECO:0000313" key="10">
    <source>
        <dbReference type="Proteomes" id="UP000775877"/>
    </source>
</evidence>
<dbReference type="GO" id="GO:0009380">
    <property type="term" value="C:excinuclease repair complex"/>
    <property type="evidence" value="ECO:0007669"/>
    <property type="project" value="TreeGrafter"/>
</dbReference>
<evidence type="ECO:0000259" key="7">
    <source>
        <dbReference type="PROSITE" id="PS50164"/>
    </source>
</evidence>
<dbReference type="Proteomes" id="UP000775877">
    <property type="component" value="Unassembled WGS sequence"/>
</dbReference>
<dbReference type="EMBL" id="JAGQLJ010000090">
    <property type="protein sequence ID" value="MCA9381381.1"/>
    <property type="molecule type" value="Genomic_DNA"/>
</dbReference>
<dbReference type="FunFam" id="3.40.1440.10:FF:000001">
    <property type="entry name" value="UvrABC system protein C"/>
    <property type="match status" value="1"/>
</dbReference>
<keyword evidence="4" id="KW-0267">Excision nuclease</keyword>
<keyword evidence="1" id="KW-0963">Cytoplasm</keyword>
<evidence type="ECO:0000259" key="6">
    <source>
        <dbReference type="PROSITE" id="PS50151"/>
    </source>
</evidence>
<evidence type="ECO:0000313" key="9">
    <source>
        <dbReference type="EMBL" id="MCA9381381.1"/>
    </source>
</evidence>
<dbReference type="InterPro" id="IPR035901">
    <property type="entry name" value="GIY-YIG_endonuc_sf"/>
</dbReference>
<evidence type="ECO:0000259" key="8">
    <source>
        <dbReference type="PROSITE" id="PS50165"/>
    </source>
</evidence>
<accession>A0A955L1X9</accession>